<feature type="transmembrane region" description="Helical" evidence="6">
    <location>
        <begin position="36"/>
        <end position="56"/>
    </location>
</feature>
<dbReference type="GO" id="GO:0005886">
    <property type="term" value="C:plasma membrane"/>
    <property type="evidence" value="ECO:0007669"/>
    <property type="project" value="UniProtKB-SubCell"/>
</dbReference>
<dbReference type="AlphaFoldDB" id="A0A126SXU8"/>
<keyword evidence="4 6" id="KW-1133">Transmembrane helix</keyword>
<dbReference type="Pfam" id="PF03176">
    <property type="entry name" value="MMPL"/>
    <property type="match status" value="2"/>
</dbReference>
<proteinExistence type="predicted"/>
<dbReference type="PANTHER" id="PTHR33406">
    <property type="entry name" value="MEMBRANE PROTEIN MJ1562-RELATED"/>
    <property type="match status" value="1"/>
</dbReference>
<feature type="transmembrane region" description="Helical" evidence="6">
    <location>
        <begin position="692"/>
        <end position="713"/>
    </location>
</feature>
<feature type="transmembrane region" description="Helical" evidence="6">
    <location>
        <begin position="725"/>
        <end position="752"/>
    </location>
</feature>
<dbReference type="PANTHER" id="PTHR33406:SF10">
    <property type="entry name" value="SSD DOMAIN-CONTAINING PROTEIN"/>
    <property type="match status" value="1"/>
</dbReference>
<feature type="transmembrane region" description="Helical" evidence="6">
    <location>
        <begin position="663"/>
        <end position="685"/>
    </location>
</feature>
<comment type="subcellular location">
    <subcellularLocation>
        <location evidence="1">Cell membrane</location>
        <topology evidence="1">Multi-pass membrane protein</topology>
    </subcellularLocation>
</comment>
<keyword evidence="3 6" id="KW-0812">Transmembrane</keyword>
<evidence type="ECO:0000256" key="1">
    <source>
        <dbReference type="ARBA" id="ARBA00004651"/>
    </source>
</evidence>
<name>A0A126SXU8_9BACT</name>
<dbReference type="Gene3D" id="1.20.1640.10">
    <property type="entry name" value="Multidrug efflux transporter AcrB transmembrane domain"/>
    <property type="match status" value="2"/>
</dbReference>
<feature type="transmembrane region" description="Helical" evidence="6">
    <location>
        <begin position="369"/>
        <end position="394"/>
    </location>
</feature>
<feature type="transmembrane region" description="Helical" evidence="6">
    <location>
        <begin position="243"/>
        <end position="261"/>
    </location>
</feature>
<feature type="transmembrane region" description="Helical" evidence="6">
    <location>
        <begin position="268"/>
        <end position="289"/>
    </location>
</feature>
<feature type="transmembrane region" description="Helical" evidence="6">
    <location>
        <begin position="764"/>
        <end position="788"/>
    </location>
</feature>
<feature type="transmembrane region" description="Helical" evidence="6">
    <location>
        <begin position="295"/>
        <end position="313"/>
    </location>
</feature>
<dbReference type="SUPFAM" id="SSF82866">
    <property type="entry name" value="Multidrug efflux transporter AcrB transmembrane domain"/>
    <property type="match status" value="2"/>
</dbReference>
<dbReference type="InterPro" id="IPR004869">
    <property type="entry name" value="MMPL_dom"/>
</dbReference>
<organism evidence="8">
    <name type="scientific">uncultured bacterium UPO41</name>
    <dbReference type="NCBI Taxonomy" id="1776966"/>
    <lineage>
        <taxon>Bacteria</taxon>
        <taxon>environmental samples</taxon>
    </lineage>
</organism>
<dbReference type="InterPro" id="IPR000731">
    <property type="entry name" value="SSD"/>
</dbReference>
<feature type="transmembrane region" description="Helical" evidence="6">
    <location>
        <begin position="638"/>
        <end position="657"/>
    </location>
</feature>
<keyword evidence="2" id="KW-1003">Cell membrane</keyword>
<feature type="transmembrane region" description="Helical" evidence="6">
    <location>
        <begin position="340"/>
        <end position="363"/>
    </location>
</feature>
<dbReference type="PROSITE" id="PS50156">
    <property type="entry name" value="SSD"/>
    <property type="match status" value="1"/>
</dbReference>
<protein>
    <submittedName>
        <fullName evidence="8">Putative transporter</fullName>
    </submittedName>
</protein>
<sequence length="807" mass="87784">MGHSSLPSTGEVVRDLADFDQRSGTLPERLLFNNRGLIVLLCLAATLVLGYQALGLRLNAAFEKMIPTRHPYIVNFLAHRDELSGMGNTLRIAVEAPTGTIFDEHYLETLRRINDDLFLFPGVDRPYMKSLWTPSVRWTGVTEDGLDGGPVIPDGYSGSQSDLDAVRLNVERSGEIGQLVAADYKSSIILVPLRESGAERINYQEFSKKLDDLRARYEKEGVRIHIIGFAKLVGDLIDGMVQILVFFALAIAICAAVLFWYTRCVRSTFLVVLCSLVAVIWLLGLLPTLGYELDPYSVLVPFLVFAIGMSHGAQKMNGIMQDVGRGTHKLVAARFTFRRLFLAGLTALLADAVGFSVMMVIQIPVIQDLVVAASIGVAALIFTNLVLLPILLSYTGVSTAAAKRSLAADVADTSDKTHRKHRFWAFLDLFTQRRWATAAIVVAAVLGVGGSVVSSKLKIGDTGTGAPELRADSRYNRDNRFIVSSYAASSDVYVVMVTTPQYACAHYSTLLAVNALEQRLRQLPGVESTASLAGLAKVHSAGMSEGSLKWYEIPRSQDMLNAIIVRAPREMFNQNCDLLTIYAYLKDHKADTLTAVVDTVEAFANQYNSDELHFLNAAGSAGIEAATNIVVRRSNFEMLILVYVAVIALAFVAFRSWRAVICAVLPLMLTSVLCEALMVALNIGVKVATLPVIALGVGIGVDYALYVLSVTLAGLRRGQSLSEAYYAALLFTGRVVVLTGLTLGIAVATWAFSPIKFQADMGILLAFMFIWNMLGALILLPALGHFLLKPSPQPATEALAANRLAYT</sequence>
<evidence type="ECO:0000313" key="8">
    <source>
        <dbReference type="EMBL" id="AMK59125.1"/>
    </source>
</evidence>
<reference evidence="8" key="1">
    <citation type="journal article" date="2016" name="Appl. Environ. Microbiol.">
        <title>Functional Metagenomics of a Biostimulated Petroleum-Contaminated Soil Reveals an Extraordinary Diversity of Extradiol Dioxygenases.</title>
        <authorList>
            <person name="Terron-Gonzalez L."/>
            <person name="Martin-Cabello G."/>
            <person name="Ferrer M."/>
            <person name="Santero E."/>
        </authorList>
    </citation>
    <scope>NUCLEOTIDE SEQUENCE</scope>
</reference>
<accession>A0A126SXU8</accession>
<evidence type="ECO:0000256" key="5">
    <source>
        <dbReference type="ARBA" id="ARBA00023136"/>
    </source>
</evidence>
<evidence type="ECO:0000256" key="6">
    <source>
        <dbReference type="SAM" id="Phobius"/>
    </source>
</evidence>
<dbReference type="EMBL" id="KU144969">
    <property type="protein sequence ID" value="AMK59125.1"/>
    <property type="molecule type" value="Genomic_DNA"/>
</dbReference>
<feature type="domain" description="SSD" evidence="7">
    <location>
        <begin position="272"/>
        <end position="394"/>
    </location>
</feature>
<keyword evidence="5 6" id="KW-0472">Membrane</keyword>
<evidence type="ECO:0000256" key="3">
    <source>
        <dbReference type="ARBA" id="ARBA00022692"/>
    </source>
</evidence>
<evidence type="ECO:0000256" key="4">
    <source>
        <dbReference type="ARBA" id="ARBA00022989"/>
    </source>
</evidence>
<evidence type="ECO:0000256" key="2">
    <source>
        <dbReference type="ARBA" id="ARBA00022475"/>
    </source>
</evidence>
<evidence type="ECO:0000259" key="7">
    <source>
        <dbReference type="PROSITE" id="PS50156"/>
    </source>
</evidence>
<dbReference type="InterPro" id="IPR050545">
    <property type="entry name" value="Mycobact_MmpL"/>
</dbReference>